<protein>
    <submittedName>
        <fullName evidence="1">Uncharacterized protein</fullName>
    </submittedName>
</protein>
<proteinExistence type="predicted"/>
<dbReference type="Proteomes" id="UP000243499">
    <property type="component" value="Chromosome 7"/>
</dbReference>
<sequence length="91" mass="9945">MEVIALSRSAAAPKPYSRSKTVAASNRHFLDIYNIRSSLPPIEKYLGEGACVTVGGPRCSVMPVVSTTNVSLLNHGCFLFWTLPEMIDFVN</sequence>
<reference evidence="1" key="1">
    <citation type="submission" date="2018-04" db="EMBL/GenBank/DDBJ databases">
        <title>WGS assembly of Panicum hallii.</title>
        <authorList>
            <person name="Lovell J."/>
            <person name="Jenkins J."/>
            <person name="Lowry D."/>
            <person name="Mamidi S."/>
            <person name="Sreedasyam A."/>
            <person name="Weng X."/>
            <person name="Barry K."/>
            <person name="Bonette J."/>
            <person name="Campitelli B."/>
            <person name="Daum C."/>
            <person name="Gordon S."/>
            <person name="Gould B."/>
            <person name="Lipzen A."/>
            <person name="Macqueen A."/>
            <person name="Palacio-Mejia J."/>
            <person name="Plott C."/>
            <person name="Shakirov E."/>
            <person name="Shu S."/>
            <person name="Yoshinaga Y."/>
            <person name="Zane M."/>
            <person name="Rokhsar D."/>
            <person name="Grimwood J."/>
            <person name="Schmutz J."/>
            <person name="Juenger T."/>
        </authorList>
    </citation>
    <scope>NUCLEOTIDE SEQUENCE [LARGE SCALE GENOMIC DNA]</scope>
    <source>
        <strain evidence="1">FIL2</strain>
    </source>
</reference>
<accession>A0A2S3I5A0</accession>
<dbReference type="Gramene" id="PAN37221">
    <property type="protein sequence ID" value="PAN37221"/>
    <property type="gene ID" value="PAHAL_7G071400"/>
</dbReference>
<gene>
    <name evidence="1" type="ORF">PAHAL_7G071400</name>
</gene>
<organism evidence="1">
    <name type="scientific">Panicum hallii</name>
    <dbReference type="NCBI Taxonomy" id="206008"/>
    <lineage>
        <taxon>Eukaryota</taxon>
        <taxon>Viridiplantae</taxon>
        <taxon>Streptophyta</taxon>
        <taxon>Embryophyta</taxon>
        <taxon>Tracheophyta</taxon>
        <taxon>Spermatophyta</taxon>
        <taxon>Magnoliopsida</taxon>
        <taxon>Liliopsida</taxon>
        <taxon>Poales</taxon>
        <taxon>Poaceae</taxon>
        <taxon>PACMAD clade</taxon>
        <taxon>Panicoideae</taxon>
        <taxon>Panicodae</taxon>
        <taxon>Paniceae</taxon>
        <taxon>Panicinae</taxon>
        <taxon>Panicum</taxon>
        <taxon>Panicum sect. Panicum</taxon>
    </lineage>
</organism>
<dbReference type="EMBL" id="CM008052">
    <property type="protein sequence ID" value="PAN37221.1"/>
    <property type="molecule type" value="Genomic_DNA"/>
</dbReference>
<dbReference type="AlphaFoldDB" id="A0A2S3I5A0"/>
<evidence type="ECO:0000313" key="1">
    <source>
        <dbReference type="EMBL" id="PAN37221.1"/>
    </source>
</evidence>
<name>A0A2S3I5A0_9POAL</name>